<sequence length="218" mass="24314">MARDGSPRGAGRAARALRYRDGLKRGMDVAGSLALAPLWLPLVALCWALVRLDGGPGFYGHARVGRDGRIFRCWKLRSMCPDATARLRRHLRADPAAAREWAQGYKLSRDPRVTPLGRLLRRYRVDELPQFWNVLRGEMSLVGPRPVTAAELAEYRGRDWAYTTFRPGLTGIWQVSGQPRAYEARIRMDCAYLMRAGPGTDLAILGRTLGVILRGSGV</sequence>
<evidence type="ECO:0000259" key="10">
    <source>
        <dbReference type="Pfam" id="PF02397"/>
    </source>
</evidence>
<keyword evidence="11" id="KW-0614">Plasmid</keyword>
<keyword evidence="4" id="KW-0808">Transferase</keyword>
<keyword evidence="7 9" id="KW-0472">Membrane</keyword>
<dbReference type="PANTHER" id="PTHR30576">
    <property type="entry name" value="COLANIC BIOSYNTHESIS UDP-GLUCOSE LIPID CARRIER TRANSFERASE"/>
    <property type="match status" value="1"/>
</dbReference>
<evidence type="ECO:0000256" key="2">
    <source>
        <dbReference type="ARBA" id="ARBA00006464"/>
    </source>
</evidence>
<reference evidence="11" key="1">
    <citation type="submission" date="2017-01" db="EMBL/GenBank/DDBJ databases">
        <title>Genomic analysis of Xuhuaishuia manganoxidans DY6-4.</title>
        <authorList>
            <person name="Wang X."/>
        </authorList>
    </citation>
    <scope>NUCLEOTIDE SEQUENCE</scope>
    <source>
        <strain evidence="11">DY6-4</strain>
        <plasmid evidence="11">unnamed</plasmid>
    </source>
</reference>
<keyword evidence="8" id="KW-0270">Exopolysaccharide synthesis</keyword>
<keyword evidence="5 9" id="KW-0812">Transmembrane</keyword>
<proteinExistence type="inferred from homology"/>
<accession>A0A1P8QYI5</accession>
<feature type="transmembrane region" description="Helical" evidence="9">
    <location>
        <begin position="29"/>
        <end position="50"/>
    </location>
</feature>
<evidence type="ECO:0000256" key="6">
    <source>
        <dbReference type="ARBA" id="ARBA00022989"/>
    </source>
</evidence>
<evidence type="ECO:0000313" key="11">
    <source>
        <dbReference type="EMBL" id="APX91432.1"/>
    </source>
</evidence>
<protein>
    <recommendedName>
        <fullName evidence="10">Bacterial sugar transferase domain-containing protein</fullName>
    </recommendedName>
</protein>
<evidence type="ECO:0000256" key="5">
    <source>
        <dbReference type="ARBA" id="ARBA00022692"/>
    </source>
</evidence>
<evidence type="ECO:0000256" key="1">
    <source>
        <dbReference type="ARBA" id="ARBA00004236"/>
    </source>
</evidence>
<evidence type="ECO:0000256" key="3">
    <source>
        <dbReference type="ARBA" id="ARBA00022475"/>
    </source>
</evidence>
<evidence type="ECO:0000256" key="9">
    <source>
        <dbReference type="SAM" id="Phobius"/>
    </source>
</evidence>
<evidence type="ECO:0000256" key="7">
    <source>
        <dbReference type="ARBA" id="ARBA00023136"/>
    </source>
</evidence>
<keyword evidence="3" id="KW-1003">Cell membrane</keyword>
<name>A0A1P8QYI5_9RHOB</name>
<organism evidence="11">
    <name type="scientific">Brevirhabdus pacifica</name>
    <dbReference type="NCBI Taxonomy" id="1267768"/>
    <lineage>
        <taxon>Bacteria</taxon>
        <taxon>Pseudomonadati</taxon>
        <taxon>Pseudomonadota</taxon>
        <taxon>Alphaproteobacteria</taxon>
        <taxon>Rhodobacterales</taxon>
        <taxon>Paracoccaceae</taxon>
        <taxon>Brevirhabdus</taxon>
    </lineage>
</organism>
<dbReference type="InterPro" id="IPR003362">
    <property type="entry name" value="Bact_transf"/>
</dbReference>
<comment type="similarity">
    <text evidence="2">Belongs to the bacterial sugar transferase family.</text>
</comment>
<dbReference type="Pfam" id="PF02397">
    <property type="entry name" value="Bac_transf"/>
    <property type="match status" value="1"/>
</dbReference>
<gene>
    <name evidence="11" type="ORF">BV394_16065</name>
</gene>
<dbReference type="EMBL" id="CP019127">
    <property type="protein sequence ID" value="APX91432.1"/>
    <property type="molecule type" value="Genomic_DNA"/>
</dbReference>
<evidence type="ECO:0000256" key="4">
    <source>
        <dbReference type="ARBA" id="ARBA00022679"/>
    </source>
</evidence>
<comment type="subcellular location">
    <subcellularLocation>
        <location evidence="1">Cell membrane</location>
    </subcellularLocation>
</comment>
<geneLocation type="plasmid" evidence="11">
    <name>unnamed</name>
</geneLocation>
<dbReference type="GO" id="GO:0000271">
    <property type="term" value="P:polysaccharide biosynthetic process"/>
    <property type="evidence" value="ECO:0007669"/>
    <property type="project" value="UniProtKB-KW"/>
</dbReference>
<feature type="domain" description="Bacterial sugar transferase" evidence="10">
    <location>
        <begin position="24"/>
        <end position="213"/>
    </location>
</feature>
<keyword evidence="6 9" id="KW-1133">Transmembrane helix</keyword>
<evidence type="ECO:0000256" key="8">
    <source>
        <dbReference type="ARBA" id="ARBA00023169"/>
    </source>
</evidence>
<dbReference type="PANTHER" id="PTHR30576:SF4">
    <property type="entry name" value="UNDECAPRENYL-PHOSPHATE GALACTOSE PHOSPHOTRANSFERASE"/>
    <property type="match status" value="1"/>
</dbReference>
<dbReference type="AlphaFoldDB" id="A0A1P8QYI5"/>
<dbReference type="GO" id="GO:0005886">
    <property type="term" value="C:plasma membrane"/>
    <property type="evidence" value="ECO:0007669"/>
    <property type="project" value="UniProtKB-SubCell"/>
</dbReference>
<dbReference type="GO" id="GO:0016780">
    <property type="term" value="F:phosphotransferase activity, for other substituted phosphate groups"/>
    <property type="evidence" value="ECO:0007669"/>
    <property type="project" value="TreeGrafter"/>
</dbReference>